<dbReference type="PANTHER" id="PTHR23235:SF120">
    <property type="entry name" value="KRUPPEL-LIKE FACTOR 15"/>
    <property type="match status" value="1"/>
</dbReference>
<dbReference type="PANTHER" id="PTHR23235">
    <property type="entry name" value="KRUEPPEL-LIKE TRANSCRIPTION FACTOR"/>
    <property type="match status" value="1"/>
</dbReference>
<dbReference type="Gene3D" id="3.30.160.60">
    <property type="entry name" value="Classic Zinc Finger"/>
    <property type="match status" value="1"/>
</dbReference>
<evidence type="ECO:0000256" key="3">
    <source>
        <dbReference type="ARBA" id="ARBA00022833"/>
    </source>
</evidence>
<dbReference type="GO" id="GO:0008270">
    <property type="term" value="F:zinc ion binding"/>
    <property type="evidence" value="ECO:0007669"/>
    <property type="project" value="UniProtKB-KW"/>
</dbReference>
<keyword evidence="8" id="KW-1185">Reference proteome</keyword>
<keyword evidence="3" id="KW-0862">Zinc</keyword>
<evidence type="ECO:0000313" key="7">
    <source>
        <dbReference type="EMBL" id="KOB64364.1"/>
    </source>
</evidence>
<accession>A0A0L7KN13</accession>
<reference evidence="7 8" key="1">
    <citation type="journal article" date="2015" name="Genome Biol. Evol.">
        <title>The genome of winter moth (Operophtera brumata) provides a genomic perspective on sexual dimorphism and phenology.</title>
        <authorList>
            <person name="Derks M.F."/>
            <person name="Smit S."/>
            <person name="Salis L."/>
            <person name="Schijlen E."/>
            <person name="Bossers A."/>
            <person name="Mateman C."/>
            <person name="Pijl A.S."/>
            <person name="de Ridder D."/>
            <person name="Groenen M.A."/>
            <person name="Visser M.E."/>
            <person name="Megens H.J."/>
        </authorList>
    </citation>
    <scope>NUCLEOTIDE SEQUENCE [LARGE SCALE GENOMIC DNA]</scope>
    <source>
        <strain evidence="7">WM2013NL</strain>
        <tissue evidence="7">Head and thorax</tissue>
    </source>
</reference>
<dbReference type="STRING" id="104452.A0A0L7KN13"/>
<dbReference type="FunFam" id="3.30.160.60:FF:000077">
    <property type="entry name" value="Sp8 transcription factor"/>
    <property type="match status" value="1"/>
</dbReference>
<evidence type="ECO:0000259" key="6">
    <source>
        <dbReference type="PROSITE" id="PS50157"/>
    </source>
</evidence>
<name>A0A0L7KN13_OPEBR</name>
<keyword evidence="2 4" id="KW-0863">Zinc-finger</keyword>
<proteinExistence type="predicted"/>
<dbReference type="PROSITE" id="PS50157">
    <property type="entry name" value="ZINC_FINGER_C2H2_2"/>
    <property type="match status" value="1"/>
</dbReference>
<keyword evidence="1" id="KW-0479">Metal-binding</keyword>
<sequence length="161" mass="17725">MQSRVTSGASTPAPATECEASKARAASPNNKRLLKRVARLVDRKKQHVCHIAGCNKVYGKTSHLRAHLRWHSGERPFLCNWLFCGKRYLVSGPTERAAQKLRDAEVATSTQSMYSDSGDDSCDDKMMLTIETMHNDADDGVIMIRPNCAGGAKHEPDHGDS</sequence>
<dbReference type="SUPFAM" id="SSF57667">
    <property type="entry name" value="beta-beta-alpha zinc fingers"/>
    <property type="match status" value="1"/>
</dbReference>
<feature type="region of interest" description="Disordered" evidence="5">
    <location>
        <begin position="1"/>
        <end position="29"/>
    </location>
</feature>
<dbReference type="InterPro" id="IPR013087">
    <property type="entry name" value="Znf_C2H2_type"/>
</dbReference>
<dbReference type="PROSITE" id="PS00028">
    <property type="entry name" value="ZINC_FINGER_C2H2_1"/>
    <property type="match status" value="1"/>
</dbReference>
<feature type="compositionally biased region" description="Polar residues" evidence="5">
    <location>
        <begin position="1"/>
        <end position="10"/>
    </location>
</feature>
<evidence type="ECO:0000256" key="1">
    <source>
        <dbReference type="ARBA" id="ARBA00022723"/>
    </source>
</evidence>
<comment type="caution">
    <text evidence="7">The sequence shown here is derived from an EMBL/GenBank/DDBJ whole genome shotgun (WGS) entry which is preliminary data.</text>
</comment>
<organism evidence="7 8">
    <name type="scientific">Operophtera brumata</name>
    <name type="common">Winter moth</name>
    <name type="synonym">Phalaena brumata</name>
    <dbReference type="NCBI Taxonomy" id="104452"/>
    <lineage>
        <taxon>Eukaryota</taxon>
        <taxon>Metazoa</taxon>
        <taxon>Ecdysozoa</taxon>
        <taxon>Arthropoda</taxon>
        <taxon>Hexapoda</taxon>
        <taxon>Insecta</taxon>
        <taxon>Pterygota</taxon>
        <taxon>Neoptera</taxon>
        <taxon>Endopterygota</taxon>
        <taxon>Lepidoptera</taxon>
        <taxon>Glossata</taxon>
        <taxon>Ditrysia</taxon>
        <taxon>Geometroidea</taxon>
        <taxon>Geometridae</taxon>
        <taxon>Larentiinae</taxon>
        <taxon>Operophtera</taxon>
    </lineage>
</organism>
<dbReference type="GO" id="GO:0000981">
    <property type="term" value="F:DNA-binding transcription factor activity, RNA polymerase II-specific"/>
    <property type="evidence" value="ECO:0007669"/>
    <property type="project" value="TreeGrafter"/>
</dbReference>
<dbReference type="AlphaFoldDB" id="A0A0L7KN13"/>
<dbReference type="Proteomes" id="UP000037510">
    <property type="component" value="Unassembled WGS sequence"/>
</dbReference>
<evidence type="ECO:0000313" key="8">
    <source>
        <dbReference type="Proteomes" id="UP000037510"/>
    </source>
</evidence>
<protein>
    <submittedName>
        <fullName evidence="7">Putative trans-acting transcription factor 3</fullName>
    </submittedName>
</protein>
<evidence type="ECO:0000256" key="2">
    <source>
        <dbReference type="ARBA" id="ARBA00022771"/>
    </source>
</evidence>
<dbReference type="InterPro" id="IPR036236">
    <property type="entry name" value="Znf_C2H2_sf"/>
</dbReference>
<evidence type="ECO:0000256" key="4">
    <source>
        <dbReference type="PROSITE-ProRule" id="PRU00042"/>
    </source>
</evidence>
<evidence type="ECO:0000256" key="5">
    <source>
        <dbReference type="SAM" id="MobiDB-lite"/>
    </source>
</evidence>
<gene>
    <name evidence="7" type="ORF">OBRU01_24413</name>
</gene>
<feature type="domain" description="C2H2-type" evidence="6">
    <location>
        <begin position="47"/>
        <end position="76"/>
    </location>
</feature>
<dbReference type="EMBL" id="JTDY01008847">
    <property type="protein sequence ID" value="KOB64364.1"/>
    <property type="molecule type" value="Genomic_DNA"/>
</dbReference>
<dbReference type="GO" id="GO:0000978">
    <property type="term" value="F:RNA polymerase II cis-regulatory region sequence-specific DNA binding"/>
    <property type="evidence" value="ECO:0007669"/>
    <property type="project" value="TreeGrafter"/>
</dbReference>